<organism evidence="1 2">
    <name type="scientific">Microscilla marina ATCC 23134</name>
    <dbReference type="NCBI Taxonomy" id="313606"/>
    <lineage>
        <taxon>Bacteria</taxon>
        <taxon>Pseudomonadati</taxon>
        <taxon>Bacteroidota</taxon>
        <taxon>Cytophagia</taxon>
        <taxon>Cytophagales</taxon>
        <taxon>Microscillaceae</taxon>
        <taxon>Microscilla</taxon>
    </lineage>
</organism>
<name>A1ZTA6_MICM2</name>
<dbReference type="EMBL" id="AAWS01000035">
    <property type="protein sequence ID" value="EAY26328.1"/>
    <property type="molecule type" value="Genomic_DNA"/>
</dbReference>
<dbReference type="Proteomes" id="UP000004095">
    <property type="component" value="Unassembled WGS sequence"/>
</dbReference>
<accession>A1ZTA6</accession>
<evidence type="ECO:0000313" key="2">
    <source>
        <dbReference type="Proteomes" id="UP000004095"/>
    </source>
</evidence>
<proteinExistence type="predicted"/>
<evidence type="ECO:0000313" key="1">
    <source>
        <dbReference type="EMBL" id="EAY26328.1"/>
    </source>
</evidence>
<sequence>MHLKTSFITLLSLVLFTSFISVTGFNNDIWKILLKVKYHFKDNKYIPKFEAKHKALDRKTVTISGYMYPLDEAKEHQYFMLSYYPIKVCFFCGGAGPESIIEVNTQKPIKFTSKKITLTGQLRLNPDDPDRMFFILLNARQNK</sequence>
<dbReference type="RefSeq" id="WP_002701088.1">
    <property type="nucleotide sequence ID" value="NZ_AAWS01000035.1"/>
</dbReference>
<comment type="caution">
    <text evidence="1">The sequence shown here is derived from an EMBL/GenBank/DDBJ whole genome shotgun (WGS) entry which is preliminary data.</text>
</comment>
<dbReference type="OrthoDB" id="1348500at2"/>
<dbReference type="AlphaFoldDB" id="A1ZTA6"/>
<gene>
    <name evidence="1" type="ORF">M23134_04606</name>
</gene>
<reference evidence="1 2" key="1">
    <citation type="submission" date="2007-01" db="EMBL/GenBank/DDBJ databases">
        <authorList>
            <person name="Haygood M."/>
            <person name="Podell S."/>
            <person name="Anderson C."/>
            <person name="Hopkinson B."/>
            <person name="Roe K."/>
            <person name="Barbeau K."/>
            <person name="Gaasterland T."/>
            <person name="Ferriera S."/>
            <person name="Johnson J."/>
            <person name="Kravitz S."/>
            <person name="Beeson K."/>
            <person name="Sutton G."/>
            <person name="Rogers Y.-H."/>
            <person name="Friedman R."/>
            <person name="Frazier M."/>
            <person name="Venter J.C."/>
        </authorList>
    </citation>
    <scope>NUCLEOTIDE SEQUENCE [LARGE SCALE GENOMIC DNA]</scope>
    <source>
        <strain evidence="1 2">ATCC 23134</strain>
    </source>
</reference>
<dbReference type="eggNOG" id="COG3495">
    <property type="taxonomic scope" value="Bacteria"/>
</dbReference>
<protein>
    <submittedName>
        <fullName evidence="1">Uncharacterized protein</fullName>
    </submittedName>
</protein>
<dbReference type="Gene3D" id="2.40.50.870">
    <property type="entry name" value="Protein of unknown function (DUF3299)"/>
    <property type="match status" value="1"/>
</dbReference>
<keyword evidence="2" id="KW-1185">Reference proteome</keyword>